<evidence type="ECO:0000313" key="4">
    <source>
        <dbReference type="Proteomes" id="UP000318081"/>
    </source>
</evidence>
<dbReference type="PANTHER" id="PTHR23132:SF23">
    <property type="entry name" value="D-ALANINE--D-ALANINE LIGASE B"/>
    <property type="match status" value="1"/>
</dbReference>
<dbReference type="RefSeq" id="WP_419581270.1">
    <property type="nucleotide sequence ID" value="NZ_CP036432.1"/>
</dbReference>
<sequence length="426" mass="48729">MSLAELIDQPEFGHHEALRHQTRRVLLLGNDDRVLLAVARGLGRNGISVDVAWSDPDSPALKSQYVHAFHSVVPYSPHDDQWLDGLHRLVKQYDYDLVIPCNDYAVVPLQLEREKLDPDTHWYLINDDAFQVAFDKAKTSRVASELGINVPRECEITDADVQTGFSNREFSLHDRRSLRFPVYVKPRSSITASDVTNKRAAQRVDSPDALAEYLIHEFPDDGVLIQESFSGVGIGVEILAHQGQVLMQIQHQRLRETIDGGSTYRETIDEIPELTEATRKLVQHLNYTGVGMFEFRYNRETGDWVFLEINARFWGSLPLAIAAKANFPFALYELLVKGQTDFHTNHTIGVRCRNLINDLRAFRHQKAEEFELENLLFGKDYLDFYAPDDWRPQLATLVNFARSVLGKFTRHFKASIGRNQRVNAIN</sequence>
<dbReference type="EMBL" id="CP036432">
    <property type="protein sequence ID" value="QDV83585.1"/>
    <property type="molecule type" value="Genomic_DNA"/>
</dbReference>
<reference evidence="3 4" key="1">
    <citation type="submission" date="2019-02" db="EMBL/GenBank/DDBJ databases">
        <title>Deep-cultivation of Planctomycetes and their phenomic and genomic characterization uncovers novel biology.</title>
        <authorList>
            <person name="Wiegand S."/>
            <person name="Jogler M."/>
            <person name="Boedeker C."/>
            <person name="Pinto D."/>
            <person name="Vollmers J."/>
            <person name="Rivas-Marin E."/>
            <person name="Kohn T."/>
            <person name="Peeters S.H."/>
            <person name="Heuer A."/>
            <person name="Rast P."/>
            <person name="Oberbeckmann S."/>
            <person name="Bunk B."/>
            <person name="Jeske O."/>
            <person name="Meyerdierks A."/>
            <person name="Storesund J.E."/>
            <person name="Kallscheuer N."/>
            <person name="Luecker S."/>
            <person name="Lage O.M."/>
            <person name="Pohl T."/>
            <person name="Merkel B.J."/>
            <person name="Hornburger P."/>
            <person name="Mueller R.-W."/>
            <person name="Bruemmer F."/>
            <person name="Labrenz M."/>
            <person name="Spormann A.M."/>
            <person name="Op den Camp H."/>
            <person name="Overmann J."/>
            <person name="Amann R."/>
            <person name="Jetten M.S.M."/>
            <person name="Mascher T."/>
            <person name="Medema M.H."/>
            <person name="Devos D.P."/>
            <person name="Kaster A.-K."/>
            <person name="Ovreas L."/>
            <person name="Rohde M."/>
            <person name="Galperin M.Y."/>
            <person name="Jogler C."/>
        </authorList>
    </citation>
    <scope>NUCLEOTIDE SEQUENCE [LARGE SCALE GENOMIC DNA]</scope>
    <source>
        <strain evidence="3 4">TBK1r</strain>
    </source>
</reference>
<evidence type="ECO:0000313" key="3">
    <source>
        <dbReference type="EMBL" id="QDV83585.1"/>
    </source>
</evidence>
<dbReference type="Pfam" id="PF15632">
    <property type="entry name" value="ATPgrasp_Ter"/>
    <property type="match status" value="1"/>
</dbReference>
<dbReference type="InterPro" id="IPR011761">
    <property type="entry name" value="ATP-grasp"/>
</dbReference>
<evidence type="ECO:0000256" key="1">
    <source>
        <dbReference type="PROSITE-ProRule" id="PRU00409"/>
    </source>
</evidence>
<evidence type="ECO:0000259" key="2">
    <source>
        <dbReference type="PROSITE" id="PS50975"/>
    </source>
</evidence>
<dbReference type="Proteomes" id="UP000318081">
    <property type="component" value="Chromosome"/>
</dbReference>
<dbReference type="PANTHER" id="PTHR23132">
    <property type="entry name" value="D-ALANINE--D-ALANINE LIGASE"/>
    <property type="match status" value="1"/>
</dbReference>
<name>A0ABX5XQE6_9BACT</name>
<feature type="domain" description="ATP-grasp" evidence="2">
    <location>
        <begin position="140"/>
        <end position="340"/>
    </location>
</feature>
<proteinExistence type="predicted"/>
<organism evidence="3 4">
    <name type="scientific">Stieleria magnilauensis</name>
    <dbReference type="NCBI Taxonomy" id="2527963"/>
    <lineage>
        <taxon>Bacteria</taxon>
        <taxon>Pseudomonadati</taxon>
        <taxon>Planctomycetota</taxon>
        <taxon>Planctomycetia</taxon>
        <taxon>Pirellulales</taxon>
        <taxon>Pirellulaceae</taxon>
        <taxon>Stieleria</taxon>
    </lineage>
</organism>
<protein>
    <submittedName>
        <fullName evidence="3">Carbamoyl phosphate synthase-like protein</fullName>
    </submittedName>
</protein>
<dbReference type="PROSITE" id="PS50975">
    <property type="entry name" value="ATP_GRASP"/>
    <property type="match status" value="1"/>
</dbReference>
<dbReference type="Gene3D" id="3.30.470.20">
    <property type="entry name" value="ATP-grasp fold, B domain"/>
    <property type="match status" value="1"/>
</dbReference>
<dbReference type="Gene3D" id="3.40.50.20">
    <property type="match status" value="1"/>
</dbReference>
<keyword evidence="4" id="KW-1185">Reference proteome</keyword>
<keyword evidence="1" id="KW-0547">Nucleotide-binding</keyword>
<gene>
    <name evidence="3" type="ORF">TBK1r_25270</name>
</gene>
<dbReference type="SUPFAM" id="SSF56059">
    <property type="entry name" value="Glutathione synthetase ATP-binding domain-like"/>
    <property type="match status" value="1"/>
</dbReference>
<accession>A0ABX5XQE6</accession>
<keyword evidence="1" id="KW-0067">ATP-binding</keyword>